<dbReference type="RefSeq" id="WP_150039920.1">
    <property type="nucleotide sequence ID" value="NZ_OW485601.1"/>
</dbReference>
<feature type="region of interest" description="Disordered" evidence="1">
    <location>
        <begin position="1"/>
        <end position="25"/>
    </location>
</feature>
<dbReference type="OrthoDB" id="7160947at2"/>
<evidence type="ECO:0000313" key="3">
    <source>
        <dbReference type="Proteomes" id="UP000325255"/>
    </source>
</evidence>
<feature type="compositionally biased region" description="Pro residues" evidence="1">
    <location>
        <begin position="120"/>
        <end position="134"/>
    </location>
</feature>
<sequence length="168" mass="17931">MGADQGKDKQRGDAPAPRPEPARFVYGPRPIGALVPALLKPSFRRRAPATAQLVADWEMIIGPRLAAETMPRKLTASGTLTIACTGPVAMELQHLSETVKERINGHLGKVAVTQLRFVQDPPPAARPAPPPPPQAVEAARQAVESLPPGPLRDAIESLGRVVLSGRKR</sequence>
<gene>
    <name evidence="2" type="ORF">F1189_06535</name>
</gene>
<dbReference type="Proteomes" id="UP000325255">
    <property type="component" value="Unassembled WGS sequence"/>
</dbReference>
<organism evidence="2 3">
    <name type="scientific">Rhodovastum atsumiense</name>
    <dbReference type="NCBI Taxonomy" id="504468"/>
    <lineage>
        <taxon>Bacteria</taxon>
        <taxon>Pseudomonadati</taxon>
        <taxon>Pseudomonadota</taxon>
        <taxon>Alphaproteobacteria</taxon>
        <taxon>Acetobacterales</taxon>
        <taxon>Acetobacteraceae</taxon>
        <taxon>Rhodovastum</taxon>
    </lineage>
</organism>
<protein>
    <submittedName>
        <fullName evidence="2">DUF721 domain-containing protein</fullName>
    </submittedName>
</protein>
<evidence type="ECO:0000256" key="1">
    <source>
        <dbReference type="SAM" id="MobiDB-lite"/>
    </source>
</evidence>
<accession>A0A5M6IXF3</accession>
<dbReference type="Pfam" id="PF05258">
    <property type="entry name" value="DciA"/>
    <property type="match status" value="1"/>
</dbReference>
<feature type="compositionally biased region" description="Low complexity" evidence="1">
    <location>
        <begin position="135"/>
        <end position="144"/>
    </location>
</feature>
<comment type="caution">
    <text evidence="2">The sequence shown here is derived from an EMBL/GenBank/DDBJ whole genome shotgun (WGS) entry which is preliminary data.</text>
</comment>
<reference evidence="2 3" key="1">
    <citation type="submission" date="2019-09" db="EMBL/GenBank/DDBJ databases">
        <title>Genome sequence of Rhodovastum atsumiense, a diverse member of the Acetobacteraceae family of non-sulfur purple photosynthetic bacteria.</title>
        <authorList>
            <person name="Meyer T."/>
            <person name="Kyndt J."/>
        </authorList>
    </citation>
    <scope>NUCLEOTIDE SEQUENCE [LARGE SCALE GENOMIC DNA]</scope>
    <source>
        <strain evidence="2 3">DSM 21279</strain>
    </source>
</reference>
<name>A0A5M6IXF3_9PROT</name>
<dbReference type="PIRSF" id="PIRSF032064">
    <property type="entry name" value="UCP032064"/>
    <property type="match status" value="1"/>
</dbReference>
<feature type="region of interest" description="Disordered" evidence="1">
    <location>
        <begin position="120"/>
        <end position="154"/>
    </location>
</feature>
<feature type="compositionally biased region" description="Basic and acidic residues" evidence="1">
    <location>
        <begin position="1"/>
        <end position="12"/>
    </location>
</feature>
<evidence type="ECO:0000313" key="2">
    <source>
        <dbReference type="EMBL" id="KAA5613016.1"/>
    </source>
</evidence>
<dbReference type="PANTHER" id="PTHR36456">
    <property type="entry name" value="UPF0232 PROTEIN SCO3875"/>
    <property type="match status" value="1"/>
</dbReference>
<proteinExistence type="predicted"/>
<dbReference type="AlphaFoldDB" id="A0A5M6IXF3"/>
<dbReference type="EMBL" id="VWPK01000008">
    <property type="protein sequence ID" value="KAA5613016.1"/>
    <property type="molecule type" value="Genomic_DNA"/>
</dbReference>
<keyword evidence="3" id="KW-1185">Reference proteome</keyword>
<dbReference type="InterPro" id="IPR007922">
    <property type="entry name" value="DciA-like"/>
</dbReference>
<dbReference type="InterPro" id="IPR010593">
    <property type="entry name" value="DUF1159"/>
</dbReference>
<dbReference type="PANTHER" id="PTHR36456:SF1">
    <property type="entry name" value="UPF0232 PROTEIN SCO3875"/>
    <property type="match status" value="1"/>
</dbReference>